<feature type="transmembrane region" description="Helical" evidence="5">
    <location>
        <begin position="86"/>
        <end position="105"/>
    </location>
</feature>
<name>A0A8J8GQJ2_9EURY</name>
<evidence type="ECO:0000256" key="5">
    <source>
        <dbReference type="RuleBase" id="RU363032"/>
    </source>
</evidence>
<dbReference type="Gene3D" id="1.10.3720.10">
    <property type="entry name" value="MetI-like"/>
    <property type="match status" value="1"/>
</dbReference>
<feature type="transmembrane region" description="Helical" evidence="5">
    <location>
        <begin position="183"/>
        <end position="203"/>
    </location>
</feature>
<dbReference type="OrthoDB" id="312811at2157"/>
<keyword evidence="5" id="KW-0813">Transport</keyword>
<feature type="transmembrane region" description="Helical" evidence="5">
    <location>
        <begin position="280"/>
        <end position="298"/>
    </location>
</feature>
<evidence type="ECO:0000256" key="2">
    <source>
        <dbReference type="ARBA" id="ARBA00022692"/>
    </source>
</evidence>
<dbReference type="InterPro" id="IPR035906">
    <property type="entry name" value="MetI-like_sf"/>
</dbReference>
<feature type="domain" description="ABC transmembrane type-1" evidence="7">
    <location>
        <begin position="144"/>
        <end position="340"/>
    </location>
</feature>
<comment type="similarity">
    <text evidence="5">Belongs to the binding-protein-dependent transport system permease family.</text>
</comment>
<evidence type="ECO:0000313" key="8">
    <source>
        <dbReference type="EMBL" id="NUB93360.1"/>
    </source>
</evidence>
<dbReference type="CDD" id="cd06261">
    <property type="entry name" value="TM_PBP2"/>
    <property type="match status" value="1"/>
</dbReference>
<comment type="caution">
    <text evidence="8">The sequence shown here is derived from an EMBL/GenBank/DDBJ whole genome shotgun (WGS) entry which is preliminary data.</text>
</comment>
<dbReference type="PANTHER" id="PTHR42729:SF1">
    <property type="entry name" value="OLIGO_DIPEPTIDE TRANSPORT, PERMEASE PROTEIN (DPPC-2)"/>
    <property type="match status" value="1"/>
</dbReference>
<feature type="transmembrane region" description="Helical" evidence="5">
    <location>
        <begin position="147"/>
        <end position="171"/>
    </location>
</feature>
<dbReference type="GO" id="GO:0005886">
    <property type="term" value="C:plasma membrane"/>
    <property type="evidence" value="ECO:0007669"/>
    <property type="project" value="UniProtKB-SubCell"/>
</dbReference>
<keyword evidence="2 5" id="KW-0812">Transmembrane</keyword>
<evidence type="ECO:0000259" key="7">
    <source>
        <dbReference type="PROSITE" id="PS50928"/>
    </source>
</evidence>
<dbReference type="PROSITE" id="PS50928">
    <property type="entry name" value="ABC_TM1"/>
    <property type="match status" value="1"/>
</dbReference>
<evidence type="ECO:0000256" key="4">
    <source>
        <dbReference type="ARBA" id="ARBA00023136"/>
    </source>
</evidence>
<feature type="compositionally biased region" description="Polar residues" evidence="6">
    <location>
        <begin position="371"/>
        <end position="381"/>
    </location>
</feature>
<sequence>MTRHSETPTDDEEDERMDFESAIVSDTDADADADADERIETDGGVGTPFEVVSEYEETRRDRYRKLYDAYVYAPISIIWRDWRARIGFTIVALYVLMGTVGPLIVEPTGVTEGPAIAAPFETMEYPLGTDNQGRDLFSQTVHSTSTILKMVLSGAVFTVGIGTIIGAIAGYKGGMTDTVLSSITDVFINIPGFPLVMVLGLMFDDVILGNPYAIGVLLSIASWGGLARAIRSQMLTLREESFVEASQAMGIGTPTIVFKEIVPHLMPFVVINLTNAGRKVIFEAVALYYLGILPFENLNWGSILNQAYGANAHARPDALHWFLVPMFAIVFISVGLTLLGQSLDRVFNPRVRARHEKTTTDANADTEGDGETQTNEMMGGV</sequence>
<dbReference type="SUPFAM" id="SSF161098">
    <property type="entry name" value="MetI-like"/>
    <property type="match status" value="1"/>
</dbReference>
<evidence type="ECO:0000313" key="9">
    <source>
        <dbReference type="Proteomes" id="UP000728647"/>
    </source>
</evidence>
<feature type="compositionally biased region" description="Acidic residues" evidence="6">
    <location>
        <begin position="8"/>
        <end position="17"/>
    </location>
</feature>
<dbReference type="RefSeq" id="WP_174703030.1">
    <property type="nucleotide sequence ID" value="NZ_JABURA010000002.1"/>
</dbReference>
<proteinExistence type="inferred from homology"/>
<keyword evidence="4 5" id="KW-0472">Membrane</keyword>
<evidence type="ECO:0000256" key="3">
    <source>
        <dbReference type="ARBA" id="ARBA00022989"/>
    </source>
</evidence>
<organism evidence="8 9">
    <name type="scientific">Haloterrigena gelatinilytica</name>
    <dbReference type="NCBI Taxonomy" id="2741724"/>
    <lineage>
        <taxon>Archaea</taxon>
        <taxon>Methanobacteriati</taxon>
        <taxon>Methanobacteriota</taxon>
        <taxon>Stenosarchaea group</taxon>
        <taxon>Halobacteria</taxon>
        <taxon>Halobacteriales</taxon>
        <taxon>Natrialbaceae</taxon>
        <taxon>Haloterrigena</taxon>
    </lineage>
</organism>
<accession>A0A8J8GQJ2</accession>
<reference evidence="8" key="1">
    <citation type="submission" date="2020-06" db="EMBL/GenBank/DDBJ databases">
        <title>Haloterrigena sp. nov., an extremely halophilic archaeon isolated from a saline sediment.</title>
        <authorList>
            <person name="Liu B.-B."/>
        </authorList>
    </citation>
    <scope>NUCLEOTIDE SEQUENCE</scope>
    <source>
        <strain evidence="8">SYSU A121-1</strain>
    </source>
</reference>
<dbReference type="AlphaFoldDB" id="A0A8J8GQJ2"/>
<dbReference type="Pfam" id="PF00528">
    <property type="entry name" value="BPD_transp_1"/>
    <property type="match status" value="1"/>
</dbReference>
<keyword evidence="3 5" id="KW-1133">Transmembrane helix</keyword>
<dbReference type="InterPro" id="IPR000515">
    <property type="entry name" value="MetI-like"/>
</dbReference>
<dbReference type="EMBL" id="JABURA010000002">
    <property type="protein sequence ID" value="NUB93360.1"/>
    <property type="molecule type" value="Genomic_DNA"/>
</dbReference>
<feature type="transmembrane region" description="Helical" evidence="5">
    <location>
        <begin position="209"/>
        <end position="230"/>
    </location>
</feature>
<comment type="subcellular location">
    <subcellularLocation>
        <location evidence="5">Cell membrane</location>
        <topology evidence="5">Multi-pass membrane protein</topology>
    </subcellularLocation>
    <subcellularLocation>
        <location evidence="1">Membrane</location>
        <topology evidence="1">Multi-pass membrane protein</topology>
    </subcellularLocation>
</comment>
<gene>
    <name evidence="8" type="ORF">HT576_20380</name>
</gene>
<feature type="transmembrane region" description="Helical" evidence="5">
    <location>
        <begin position="318"/>
        <end position="340"/>
    </location>
</feature>
<evidence type="ECO:0000256" key="1">
    <source>
        <dbReference type="ARBA" id="ARBA00004141"/>
    </source>
</evidence>
<feature type="region of interest" description="Disordered" evidence="6">
    <location>
        <begin position="357"/>
        <end position="381"/>
    </location>
</feature>
<dbReference type="GO" id="GO:0055085">
    <property type="term" value="P:transmembrane transport"/>
    <property type="evidence" value="ECO:0007669"/>
    <property type="project" value="InterPro"/>
</dbReference>
<feature type="region of interest" description="Disordered" evidence="6">
    <location>
        <begin position="1"/>
        <end position="34"/>
    </location>
</feature>
<evidence type="ECO:0000256" key="6">
    <source>
        <dbReference type="SAM" id="MobiDB-lite"/>
    </source>
</evidence>
<protein>
    <submittedName>
        <fullName evidence="8">ABC transporter permease</fullName>
    </submittedName>
</protein>
<dbReference type="Proteomes" id="UP000728647">
    <property type="component" value="Unassembled WGS sequence"/>
</dbReference>
<dbReference type="PANTHER" id="PTHR42729">
    <property type="entry name" value="OLIGO/DIPEPTIDE TRANSPORT, PERMEASE PROTEIN (DPPC-2)"/>
    <property type="match status" value="1"/>
</dbReference>